<keyword evidence="9" id="KW-1185">Reference proteome</keyword>
<comment type="function">
    <text evidence="6">Involved in transcription antitermination. Required for transcription of ribosomal RNA (rRNA) genes. Binds specifically to the boxA antiterminator sequence of the ribosomal RNA (rrn) operons.</text>
</comment>
<evidence type="ECO:0000313" key="9">
    <source>
        <dbReference type="Proteomes" id="UP000005726"/>
    </source>
</evidence>
<keyword evidence="5 6" id="KW-0804">Transcription</keyword>
<dbReference type="GO" id="GO:0006353">
    <property type="term" value="P:DNA-templated transcription termination"/>
    <property type="evidence" value="ECO:0007669"/>
    <property type="project" value="UniProtKB-UniRule"/>
</dbReference>
<dbReference type="FunFam" id="1.10.940.10:FF:000001">
    <property type="entry name" value="Transcription antitermination factor NusB"/>
    <property type="match status" value="1"/>
</dbReference>
<dbReference type="eggNOG" id="COG0781">
    <property type="taxonomic scope" value="Bacteria"/>
</dbReference>
<dbReference type="GO" id="GO:0031564">
    <property type="term" value="P:transcription antitermination"/>
    <property type="evidence" value="ECO:0007669"/>
    <property type="project" value="UniProtKB-KW"/>
</dbReference>
<dbReference type="PANTHER" id="PTHR11078:SF3">
    <property type="entry name" value="ANTITERMINATION NUSB DOMAIN-CONTAINING PROTEIN"/>
    <property type="match status" value="1"/>
</dbReference>
<gene>
    <name evidence="6 8" type="primary">nusB</name>
    <name evidence="8" type="ORF">REG_0819</name>
</gene>
<accession>E0WS85</accession>
<evidence type="ECO:0000256" key="3">
    <source>
        <dbReference type="ARBA" id="ARBA00022884"/>
    </source>
</evidence>
<evidence type="ECO:0000256" key="5">
    <source>
        <dbReference type="ARBA" id="ARBA00023163"/>
    </source>
</evidence>
<dbReference type="AlphaFoldDB" id="E0WS85"/>
<evidence type="ECO:0000256" key="6">
    <source>
        <dbReference type="HAMAP-Rule" id="MF_00073"/>
    </source>
</evidence>
<reference evidence="8" key="1">
    <citation type="journal article" date="2009" name="Environ. Microbiol.">
        <title>Dynamics of genome evolution in facultative symbionts of aphids.</title>
        <authorList>
            <person name="Degnan P.H."/>
            <person name="Leonardo T.E."/>
            <person name="Cass B.N."/>
            <person name="Hurwitz B."/>
            <person name="Stern D."/>
            <person name="Gibbs R.A."/>
            <person name="Richards S."/>
            <person name="Moran N.A."/>
        </authorList>
    </citation>
    <scope>NUCLEOTIDE SEQUENCE [LARGE SCALE GENOMIC DNA]</scope>
    <source>
        <strain evidence="8">LSR1</strain>
    </source>
</reference>
<dbReference type="Proteomes" id="UP000005726">
    <property type="component" value="Unassembled WGS sequence"/>
</dbReference>
<feature type="domain" description="NusB/RsmB/TIM44" evidence="7">
    <location>
        <begin position="7"/>
        <end position="131"/>
    </location>
</feature>
<dbReference type="PANTHER" id="PTHR11078">
    <property type="entry name" value="N UTILIZATION SUBSTANCE PROTEIN B-RELATED"/>
    <property type="match status" value="1"/>
</dbReference>
<dbReference type="EMBL" id="GL379590">
    <property type="protein sequence ID" value="EFL92219.1"/>
    <property type="molecule type" value="Genomic_DNA"/>
</dbReference>
<dbReference type="HAMAP" id="MF_00073">
    <property type="entry name" value="NusB"/>
    <property type="match status" value="1"/>
</dbReference>
<dbReference type="InterPro" id="IPR006027">
    <property type="entry name" value="NusB_RsmB_TIM44"/>
</dbReference>
<dbReference type="GO" id="GO:0005829">
    <property type="term" value="C:cytosol"/>
    <property type="evidence" value="ECO:0007669"/>
    <property type="project" value="TreeGrafter"/>
</dbReference>
<organism evidence="8 9">
    <name type="scientific">Candidatus Regiella insecticola LSR1</name>
    <dbReference type="NCBI Taxonomy" id="663321"/>
    <lineage>
        <taxon>Bacteria</taxon>
        <taxon>Pseudomonadati</taxon>
        <taxon>Pseudomonadota</taxon>
        <taxon>Gammaproteobacteria</taxon>
        <taxon>Enterobacterales</taxon>
        <taxon>Enterobacteriaceae</taxon>
        <taxon>aphid secondary symbionts</taxon>
        <taxon>Candidatus Regiella</taxon>
    </lineage>
</organism>
<dbReference type="Gene3D" id="1.10.940.10">
    <property type="entry name" value="NusB-like"/>
    <property type="match status" value="1"/>
</dbReference>
<dbReference type="GO" id="GO:0003723">
    <property type="term" value="F:RNA binding"/>
    <property type="evidence" value="ECO:0007669"/>
    <property type="project" value="UniProtKB-UniRule"/>
</dbReference>
<comment type="similarity">
    <text evidence="1 6">Belongs to the NusB family.</text>
</comment>
<proteinExistence type="inferred from homology"/>
<dbReference type="SUPFAM" id="SSF48013">
    <property type="entry name" value="NusB-like"/>
    <property type="match status" value="1"/>
</dbReference>
<dbReference type="NCBIfam" id="TIGR01951">
    <property type="entry name" value="nusB"/>
    <property type="match status" value="1"/>
</dbReference>
<name>E0WS85_9ENTR</name>
<evidence type="ECO:0000313" key="8">
    <source>
        <dbReference type="EMBL" id="EFL92219.1"/>
    </source>
</evidence>
<keyword evidence="4 6" id="KW-0805">Transcription regulation</keyword>
<keyword evidence="2 6" id="KW-0889">Transcription antitermination</keyword>
<evidence type="ECO:0000256" key="1">
    <source>
        <dbReference type="ARBA" id="ARBA00005952"/>
    </source>
</evidence>
<dbReference type="InterPro" id="IPR035926">
    <property type="entry name" value="NusB-like_sf"/>
</dbReference>
<sequence length="182" mass="20425">MKPTARRRARECAAQALYSWQLSKNDIADIQSYFLSEQDMKEVDINYFGQLLSGVAVDTATLDRLMAPYLSRQIEDLGQIEKAILRLAVFELSQRDDIPYKVVINEAIELAKIFGAEDSHKFVNGVLDKIAPIIRKRKQLNTSQVIPTTLQVAAKQPGRETNERMPNGISSYGKAAINRIGT</sequence>
<evidence type="ECO:0000256" key="4">
    <source>
        <dbReference type="ARBA" id="ARBA00023015"/>
    </source>
</evidence>
<protein>
    <recommendedName>
        <fullName evidence="6">Transcription antitermination protein NusB</fullName>
    </recommendedName>
    <alternativeName>
        <fullName evidence="6">Antitermination factor NusB</fullName>
    </alternativeName>
</protein>
<evidence type="ECO:0000256" key="2">
    <source>
        <dbReference type="ARBA" id="ARBA00022814"/>
    </source>
</evidence>
<dbReference type="HOGENOM" id="CLU_087843_4_1_6"/>
<keyword evidence="3 6" id="KW-0694">RNA-binding</keyword>
<dbReference type="Pfam" id="PF01029">
    <property type="entry name" value="NusB"/>
    <property type="match status" value="1"/>
</dbReference>
<dbReference type="InterPro" id="IPR011605">
    <property type="entry name" value="NusB_fam"/>
</dbReference>
<dbReference type="STRING" id="663321.REG_0819"/>
<dbReference type="CDD" id="cd00619">
    <property type="entry name" value="Terminator_NusB"/>
    <property type="match status" value="1"/>
</dbReference>
<evidence type="ECO:0000259" key="7">
    <source>
        <dbReference type="Pfam" id="PF01029"/>
    </source>
</evidence>